<evidence type="ECO:0000313" key="28">
    <source>
        <dbReference type="Proteomes" id="UP000694386"/>
    </source>
</evidence>
<evidence type="ECO:0000256" key="6">
    <source>
        <dbReference type="ARBA" id="ARBA00022490"/>
    </source>
</evidence>
<feature type="domain" description="PABC" evidence="26">
    <location>
        <begin position="2274"/>
        <end position="2351"/>
    </location>
</feature>
<feature type="compositionally biased region" description="Basic and acidic residues" evidence="23">
    <location>
        <begin position="2253"/>
        <end position="2265"/>
    </location>
</feature>
<dbReference type="PROSITE" id="PS51309">
    <property type="entry name" value="PABC"/>
    <property type="match status" value="1"/>
</dbReference>
<evidence type="ECO:0000256" key="21">
    <source>
        <dbReference type="PROSITE-ProRule" id="PRU00104"/>
    </source>
</evidence>
<dbReference type="GO" id="GO:0048384">
    <property type="term" value="P:retinoic acid receptor signaling pathway"/>
    <property type="evidence" value="ECO:0007669"/>
    <property type="project" value="Ensembl"/>
</dbReference>
<feature type="region of interest" description="Disordered" evidence="23">
    <location>
        <begin position="2014"/>
        <end position="2039"/>
    </location>
</feature>
<dbReference type="Gene3D" id="1.10.1900.10">
    <property type="entry name" value="c-terminal domain of poly(a) binding protein"/>
    <property type="match status" value="1"/>
</dbReference>
<comment type="subunit">
    <text evidence="17">Homotetramer; composed of a dimer of dimers. Associates with CDK9 and TFIIS/TCEA1 and forms a transcription regulatory complex made of CDK9, RNAP II, UBR5 and TFIIS/TCEA1 that can stimulate target gene transcription (e.g. gamma fibrinogen/FGG) by recruiting their promoters. Associates with the E3 ligase complex containing DYRK2, EDD/UBR5, DDB1 and DCAF1 proteins (EDVP complex). Binds TOPBP1. Interacts with PIH1D1. Interacts with CIB1.</text>
</comment>
<evidence type="ECO:0000256" key="17">
    <source>
        <dbReference type="ARBA" id="ARBA00064295"/>
    </source>
</evidence>
<dbReference type="Proteomes" id="UP000694386">
    <property type="component" value="Unplaced"/>
</dbReference>
<dbReference type="EC" id="2.3.2.26" evidence="5"/>
<dbReference type="GO" id="GO:0033696">
    <property type="term" value="P:heterochromatin boundary formation"/>
    <property type="evidence" value="ECO:0007669"/>
    <property type="project" value="Ensembl"/>
</dbReference>
<dbReference type="GO" id="GO:0030520">
    <property type="term" value="P:estrogen receptor signaling pathway"/>
    <property type="evidence" value="ECO:0007669"/>
    <property type="project" value="Ensembl"/>
</dbReference>
<evidence type="ECO:0000256" key="22">
    <source>
        <dbReference type="PROSITE-ProRule" id="PRU00508"/>
    </source>
</evidence>
<feature type="domain" description="UBR-type" evidence="25">
    <location>
        <begin position="1135"/>
        <end position="1203"/>
    </location>
</feature>
<dbReference type="PANTHER" id="PTHR46276">
    <property type="entry name" value="E3 UBIQUITIN-PROTEIN LIGASE UBR5"/>
    <property type="match status" value="1"/>
</dbReference>
<evidence type="ECO:0000256" key="19">
    <source>
        <dbReference type="ARBA" id="ARBA00075072"/>
    </source>
</evidence>
<keyword evidence="11" id="KW-0863">Zinc-finger</keyword>
<dbReference type="FunFam" id="1.10.8.10:FF:000009">
    <property type="entry name" value="Putative E3 ubiquitin-protein ligase UBR5"/>
    <property type="match status" value="1"/>
</dbReference>
<dbReference type="FunFam" id="3.90.1750.10:FF:000016">
    <property type="entry name" value="E3 ubiquitin-protein ligase UBR5 isoform X2"/>
    <property type="match status" value="1"/>
</dbReference>
<feature type="zinc finger region" description="UBR-type" evidence="22">
    <location>
        <begin position="1135"/>
        <end position="1203"/>
    </location>
</feature>
<dbReference type="GO" id="GO:0071629">
    <property type="term" value="P:cytoplasm protein quality control by the ubiquitin-proteasome system"/>
    <property type="evidence" value="ECO:0007669"/>
    <property type="project" value="Ensembl"/>
</dbReference>
<evidence type="ECO:0000256" key="10">
    <source>
        <dbReference type="ARBA" id="ARBA00022763"/>
    </source>
</evidence>
<dbReference type="GO" id="GO:0005829">
    <property type="term" value="C:cytosol"/>
    <property type="evidence" value="ECO:0007669"/>
    <property type="project" value="Ensembl"/>
</dbReference>
<evidence type="ECO:0000259" key="25">
    <source>
        <dbReference type="PROSITE" id="PS51157"/>
    </source>
</evidence>
<dbReference type="InterPro" id="IPR002004">
    <property type="entry name" value="PABP_HYD_C"/>
</dbReference>
<dbReference type="PANTHER" id="PTHR46276:SF1">
    <property type="entry name" value="E3 UBIQUITIN-PROTEIN LIGASE UBR5"/>
    <property type="match status" value="1"/>
</dbReference>
<evidence type="ECO:0000256" key="8">
    <source>
        <dbReference type="ARBA" id="ARBA00022679"/>
    </source>
</evidence>
<dbReference type="GO" id="GO:0006281">
    <property type="term" value="P:DNA repair"/>
    <property type="evidence" value="ECO:0007669"/>
    <property type="project" value="UniProtKB-KW"/>
</dbReference>
<keyword evidence="7" id="KW-0597">Phosphoprotein</keyword>
<feature type="compositionally biased region" description="Polar residues" evidence="23">
    <location>
        <begin position="1587"/>
        <end position="1596"/>
    </location>
</feature>
<evidence type="ECO:0000256" key="3">
    <source>
        <dbReference type="ARBA" id="ARBA00004496"/>
    </source>
</evidence>
<evidence type="ECO:0000256" key="15">
    <source>
        <dbReference type="ARBA" id="ARBA00023242"/>
    </source>
</evidence>
<dbReference type="InterPro" id="IPR035983">
    <property type="entry name" value="Hect_E3_ubiquitin_ligase"/>
</dbReference>
<evidence type="ECO:0000256" key="20">
    <source>
        <dbReference type="ARBA" id="ARBA00084042"/>
    </source>
</evidence>
<keyword evidence="10" id="KW-0227">DNA damage</keyword>
<feature type="compositionally biased region" description="Low complexity" evidence="23">
    <location>
        <begin position="1599"/>
        <end position="1615"/>
    </location>
</feature>
<dbReference type="GO" id="GO:0035519">
    <property type="term" value="P:protein K29-linked ubiquitination"/>
    <property type="evidence" value="ECO:0007669"/>
    <property type="project" value="Ensembl"/>
</dbReference>
<dbReference type="Pfam" id="PF00632">
    <property type="entry name" value="HECT"/>
    <property type="match status" value="1"/>
</dbReference>
<feature type="compositionally biased region" description="Low complexity" evidence="23">
    <location>
        <begin position="1626"/>
        <end position="1639"/>
    </location>
</feature>
<dbReference type="SUPFAM" id="SSF56204">
    <property type="entry name" value="Hect, E3 ligase catalytic domain"/>
    <property type="match status" value="1"/>
</dbReference>
<dbReference type="GO" id="GO:0141198">
    <property type="term" value="P:protein branched polyubiquitination"/>
    <property type="evidence" value="ECO:0007669"/>
    <property type="project" value="Ensembl"/>
</dbReference>
<dbReference type="GO" id="GO:0071630">
    <property type="term" value="P:nuclear protein quality control by the ubiquitin-proteasome system"/>
    <property type="evidence" value="ECO:0007669"/>
    <property type="project" value="Ensembl"/>
</dbReference>
<dbReference type="GO" id="GO:0042307">
    <property type="term" value="P:positive regulation of protein import into nucleus"/>
    <property type="evidence" value="ECO:0007669"/>
    <property type="project" value="Ensembl"/>
</dbReference>
<dbReference type="SUPFAM" id="SSF63570">
    <property type="entry name" value="PABC (PABP) domain"/>
    <property type="match status" value="1"/>
</dbReference>
<evidence type="ECO:0000256" key="1">
    <source>
        <dbReference type="ARBA" id="ARBA00000885"/>
    </source>
</evidence>
<dbReference type="InterPro" id="IPR024725">
    <property type="entry name" value="UBR5_UBA"/>
</dbReference>
<comment type="pathway">
    <text evidence="4">Protein modification; protein ubiquitination.</text>
</comment>
<feature type="compositionally biased region" description="Low complexity" evidence="23">
    <location>
        <begin position="572"/>
        <end position="586"/>
    </location>
</feature>
<feature type="region of interest" description="Disordered" evidence="23">
    <location>
        <begin position="131"/>
        <end position="175"/>
    </location>
</feature>
<feature type="compositionally biased region" description="Polar residues" evidence="23">
    <location>
        <begin position="1010"/>
        <end position="1031"/>
    </location>
</feature>
<comment type="catalytic activity">
    <reaction evidence="1">
        <text>S-ubiquitinyl-[E2 ubiquitin-conjugating enzyme]-L-cysteine + [acceptor protein]-L-lysine = [E2 ubiquitin-conjugating enzyme]-L-cysteine + N(6)-ubiquitinyl-[acceptor protein]-L-lysine.</text>
        <dbReference type="EC" id="2.3.2.26"/>
    </reaction>
</comment>
<dbReference type="InterPro" id="IPR009091">
    <property type="entry name" value="RCC1/BLIP-II"/>
</dbReference>
<dbReference type="GO" id="GO:0048471">
    <property type="term" value="C:perinuclear region of cytoplasm"/>
    <property type="evidence" value="ECO:0007669"/>
    <property type="project" value="Ensembl"/>
</dbReference>
<reference evidence="27" key="1">
    <citation type="submission" date="2025-08" db="UniProtKB">
        <authorList>
            <consortium name="Ensembl"/>
        </authorList>
    </citation>
    <scope>IDENTIFICATION</scope>
</reference>
<protein>
    <recommendedName>
        <fullName evidence="18">E3 ubiquitin-protein ligase UBR5</fullName>
        <ecNumber evidence="5">2.3.2.26</ecNumber>
    </recommendedName>
    <alternativeName>
        <fullName evidence="20">E3 ubiquitin-protein ligase, HECT domain-containing 1</fullName>
    </alternativeName>
    <alternativeName>
        <fullName evidence="19">Hyperplastic discs protein homolog</fullName>
    </alternativeName>
</protein>
<dbReference type="Pfam" id="PF11547">
    <property type="entry name" value="E3_UbLigase_EDD"/>
    <property type="match status" value="1"/>
</dbReference>
<dbReference type="FunFam" id="3.30.2160.10:FF:000006">
    <property type="entry name" value="E3 ubiquitin-protein ligase UBR5 isoform X2"/>
    <property type="match status" value="1"/>
</dbReference>
<name>A0A8C2LCT5_CRIGR</name>
<dbReference type="FunFam" id="3.30.2410.10:FF:000008">
    <property type="entry name" value="Putative E3 ubiquitin-protein ligase UBR5"/>
    <property type="match status" value="1"/>
</dbReference>
<proteinExistence type="inferred from homology"/>
<feature type="compositionally biased region" description="Low complexity" evidence="23">
    <location>
        <begin position="1684"/>
        <end position="1698"/>
    </location>
</feature>
<evidence type="ECO:0000256" key="16">
    <source>
        <dbReference type="ARBA" id="ARBA00061431"/>
    </source>
</evidence>
<keyword evidence="6" id="KW-0963">Cytoplasm</keyword>
<dbReference type="InterPro" id="IPR047503">
    <property type="entry name" value="UBR-box_UBR5"/>
</dbReference>
<feature type="compositionally biased region" description="Basic and acidic residues" evidence="23">
    <location>
        <begin position="2229"/>
        <end position="2245"/>
    </location>
</feature>
<keyword evidence="8" id="KW-0808">Transferase</keyword>
<reference evidence="27" key="2">
    <citation type="submission" date="2025-09" db="UniProtKB">
        <authorList>
            <consortium name="Ensembl"/>
        </authorList>
    </citation>
    <scope>IDENTIFICATION</scope>
</reference>
<dbReference type="Gene3D" id="1.10.8.10">
    <property type="entry name" value="DNA helicase RuvA subunit, C-terminal domain"/>
    <property type="match status" value="1"/>
</dbReference>
<keyword evidence="14" id="KW-0234">DNA repair</keyword>
<dbReference type="Pfam" id="PF00658">
    <property type="entry name" value="MLLE"/>
    <property type="match status" value="1"/>
</dbReference>
<keyword evidence="9" id="KW-0479">Metal-binding</keyword>
<accession>A0A8C2LCT5</accession>
<evidence type="ECO:0000256" key="14">
    <source>
        <dbReference type="ARBA" id="ARBA00023204"/>
    </source>
</evidence>
<dbReference type="SMART" id="SM00396">
    <property type="entry name" value="ZnF_UBR1"/>
    <property type="match status" value="1"/>
</dbReference>
<dbReference type="GO" id="GO:0050847">
    <property type="term" value="P:progesterone receptor signaling pathway"/>
    <property type="evidence" value="ECO:0007669"/>
    <property type="project" value="Ensembl"/>
</dbReference>
<dbReference type="FunFam" id="3.90.1750.10:FF:000011">
    <property type="entry name" value="E3 ubiquitin-protein ligase UBR5 isoform X1"/>
    <property type="match status" value="1"/>
</dbReference>
<feature type="active site" description="Glycyl thioester intermediate" evidence="21">
    <location>
        <position position="2664"/>
    </location>
</feature>
<dbReference type="Gene3D" id="3.90.1750.10">
    <property type="entry name" value="Hect, E3 ligase catalytic domains"/>
    <property type="match status" value="2"/>
</dbReference>
<feature type="compositionally biased region" description="Low complexity" evidence="23">
    <location>
        <begin position="1657"/>
        <end position="1668"/>
    </location>
</feature>
<feature type="compositionally biased region" description="Gly residues" evidence="23">
    <location>
        <begin position="135"/>
        <end position="144"/>
    </location>
</feature>
<dbReference type="FunFam" id="1.10.1900.10:FF:000002">
    <property type="entry name" value="E3 ubiquitin-protein ligase UBR5 isoform X1"/>
    <property type="match status" value="1"/>
</dbReference>
<dbReference type="InterPro" id="IPR000569">
    <property type="entry name" value="HECT_dom"/>
</dbReference>
<dbReference type="GO" id="GO:0006979">
    <property type="term" value="P:response to oxidative stress"/>
    <property type="evidence" value="ECO:0007669"/>
    <property type="project" value="Ensembl"/>
</dbReference>
<dbReference type="GO" id="GO:0034450">
    <property type="term" value="F:ubiquitin-ubiquitin ligase activity"/>
    <property type="evidence" value="ECO:0007669"/>
    <property type="project" value="Ensembl"/>
</dbReference>
<evidence type="ECO:0000256" key="4">
    <source>
        <dbReference type="ARBA" id="ARBA00004906"/>
    </source>
</evidence>
<feature type="compositionally biased region" description="Basic and acidic residues" evidence="23">
    <location>
        <begin position="78"/>
        <end position="88"/>
    </location>
</feature>
<organism evidence="27 28">
    <name type="scientific">Cricetulus griseus</name>
    <name type="common">Chinese hamster</name>
    <name type="synonym">Cricetulus barabensis griseus</name>
    <dbReference type="NCBI Taxonomy" id="10029"/>
    <lineage>
        <taxon>Eukaryota</taxon>
        <taxon>Metazoa</taxon>
        <taxon>Chordata</taxon>
        <taxon>Craniata</taxon>
        <taxon>Vertebrata</taxon>
        <taxon>Euteleostomi</taxon>
        <taxon>Mammalia</taxon>
        <taxon>Eutheria</taxon>
        <taxon>Euarchontoglires</taxon>
        <taxon>Glires</taxon>
        <taxon>Rodentia</taxon>
        <taxon>Myomorpha</taxon>
        <taxon>Muroidea</taxon>
        <taxon>Cricetidae</taxon>
        <taxon>Cricetinae</taxon>
        <taxon>Cricetulus</taxon>
    </lineage>
</organism>
<evidence type="ECO:0000259" key="26">
    <source>
        <dbReference type="PROSITE" id="PS51309"/>
    </source>
</evidence>
<dbReference type="GO" id="GO:0008270">
    <property type="term" value="F:zinc ion binding"/>
    <property type="evidence" value="ECO:0007669"/>
    <property type="project" value="UniProtKB-KW"/>
</dbReference>
<dbReference type="SMART" id="SM00119">
    <property type="entry name" value="HECTc"/>
    <property type="match status" value="1"/>
</dbReference>
<feature type="domain" description="HECT" evidence="24">
    <location>
        <begin position="2400"/>
        <end position="2695"/>
    </location>
</feature>
<dbReference type="PROSITE" id="PS50237">
    <property type="entry name" value="HECT"/>
    <property type="match status" value="1"/>
</dbReference>
<evidence type="ECO:0000256" key="23">
    <source>
        <dbReference type="SAM" id="MobiDB-lite"/>
    </source>
</evidence>
<dbReference type="Gene3D" id="3.30.2410.10">
    <property type="entry name" value="Hect, E3 ligase catalytic domain"/>
    <property type="match status" value="1"/>
</dbReference>
<feature type="compositionally biased region" description="Acidic residues" evidence="23">
    <location>
        <begin position="1517"/>
        <end position="1532"/>
    </location>
</feature>
<sequence>MTSIHFVVHPLPGTEDQLNDRLREVSEKLNKYNLNSHPPLNVLEQATIKQCVVGPNHAAFLLEDGRICRIGFSVQPDRLELGKPDNNDGSKLNSSSGAGRTSRPGRTSDSPWFLSGSETLGRLAGNTLGSRWSSGVGGSGGGSSGRSSAGARDSRRQTRVIRTGRDRGSGLLGSQPQPVIPASVIPEELISQAQVVLQGKSRSVIIRELQRTNLDVNLAVNNLLSRDDEDGDDGDDTASESYLPGEDLMSLLDADIHSAHPSVIIDADAMFSEDISYFGYPSFRRSSLSRLGSSRGNFVFISSWLWACFLKTPTSVGDWFPGTHDGTKFTCIGALYSELLAVSSKGELHQWRWSEAEPYRSTQNPSLHHPRAAFLGLTNEKIVLLSANSIRATVATENNKVATWVDETLSSVASKLEHTAQTYSELQGERIVSLHCCSLYTCAQLENNLYWWGVVPFSQRKKMLEKARAKNKKPKSSAGLSSMPNITVGTQVCLRNNPLYHAGAVAFSISAGIPKVGVLMESVWNMNDSCRFQLRSPESLKSMEKASKAIETKPESKQEPVKTEMGPPPSPASTCSDASSIASSASMPYKRRRSTPAPKEEEKVNEEQWSLREVVFVEDVKNVPVGKVLKVDGAYVAVKFPGTSSSTNCPHSSGPDADPSSLLQDCRLLRIDELQVVKTGGTPKVPDCFQRTPKKLCIPEKTEILAVNVDSKGVHAVLKTGNWVRYCIFDLATGKAEQENNFPTSSIAFLGQNERNVAIFTAGQESPIILRDGNGTIYPMAKDCMGGIRDPDWLDLPPISSLGMGVHSLVNLPANSTIKKKAAVIIMAVEKQTLMQHILRCDYEACRQYLVNLEQALVLEQNLQMLQTFISHRCDGNRNILHACVSVCFPTSNKETKEEEEAERSERNTFAERLSAVEAIANAISVVSSNGPGNRAGSSSSRSLRLREMMRRSLRAAGLGRHEAGASSSDHQDPVSPPIAPPSWVPDPPSMDPDGDIDFILAPAVGSLTTAATGSGQGPSTSTIPGPSTEPSVVESKDRKANAHFILKLLCDSAVLQPYLRELLSAKDARGMTPFMSAVSGRAYPAAITILETAQKIAKAEVSSSEKEEDVFMGMVCPSGTNPDDSPLYVLCCNDTCSFTWTGAEHINQDIFECRTCGLLESLCCCTECARVCHKGHDCKLKRTSPTAYCDCWEKCKCKTLIAGQKSARLDLLYRLLTATNLVTLPNSRGEHLLLFLVQTVARQTVEHCQYRPPRIREDRNRKTASPEDSDMPDHDLEPPRFAQLALERVLQDWNALRSMIMFGSQENKDPLSASSRVGHLLPEEQVYLNQQSGTIRLDCFTHCLIVKCTADILLLDTLLGTLVKELQNKYTPGRREEAVAVTMRFLRSVARVFVILSVEMASSKKKNNFIPQPIGKCKRVFQALLPYAVEELCNVAESLIVPVRMGIARPTAPFTLASTSIDAMQGSEELFSVEPLPPRPSSDQSSSSSQSPSSYIIRNPQQRRISQSQPVRGRDEEQDDIVSADVEEVEVVEGVAGEEDHHDEQEEHGEENAEAEGHHDEHDEDGSDMELDLLAAAETESDSESNHSNQDNASGRRSVVTAATAGSEAGASSVPAFFSEDDSQSNDSSDSDSSSSQSDDLEQETFMLDEPLERTSSSSHASGAAQAPRSMQWAVRNTQHQRATSTAPSSTSTPAASSAGLIYIDPSNLRRSGTISTSAAAAAAALEASNASSYLTSASSLARAYSIVIRQISDLMGLIPKYNHLVYSQIPAAVKLTYQDAVNLQSYVEEKLIPTWHWMVSVMDSTEAQLRYGSALASAGDPGHPSHPLHASQNSARRERVTAREEASLRTLEGRRYEILLRHMCSGFTVDYITNKLHGHVRNRESSRQCEVLKVCSATLNDKDDESLPAETGQNHPFFRRSDSMTFLGCIPPNPFEVPLAEAIPLADQPHLLQPNARKEDLFGRPSQGLYSSSTSSGKCLVEVTMDRNCLEVLPTKMSYAANLKNVMNMQNRQKKEGEEQSVLAEEAESSNPGPSAHDVAAQLKSSLLAEIGLTESEGPPLTSFRPQCSFMGMAISHDMLLGRWRLSLELFGRVFMEDVGAEPGSILTELGGFEVKESKFRREMEKLRNQQSRDLSLEVDRDRDLLIQQTMRQLNNHFGRRCASTPMAVHRVKVTFKDEPGEGSGVARSFYTAIAQALLSNEKLPNLDCIQNASKGTHTSLMQRLRNRGERDREREREREMRRSSGLRAGSRRDRDRDFRRQLSIDTRPFRPASEGNPSDDPDPLPAHRQALGERLYPRVQAMQPAFASKITGMLLELSPAQLLLLLASEDSLRARVDEAMELIIAHGRENGADSILDLGLLDSSEKVQENRKRHGSSRSVVDMDLDDTDDGDDNAPLFYQPGKRGFYTPRPGRNTEARLNCFRNIGRILGLCLLQNELCPITLNRHVIKVLLGRKVNWHDFAFFDPVMYESLRQLILASQSSDAEAVFSAMDLAFAIDLCKEEGGGQVELIPNGVNIPVTPQNVYEYVRKYAEHRMLAVAEQPLHAMRKGLLDVLPKNSLEDLTAEDFRLLVNGCGEVNVQMLISFTSFNDESGENAEKLLQFKRWFWSIVEKMSMTERQDLVYFWTSSPSLPASEEGFQPMPSITIRPPDDQHLPTANTCISRLYVPLYSSKQILKQKLLLAIKTKNFGFV</sequence>
<evidence type="ECO:0000256" key="5">
    <source>
        <dbReference type="ARBA" id="ARBA00012485"/>
    </source>
</evidence>
<comment type="subcellular location">
    <subcellularLocation>
        <location evidence="3">Cytoplasm</location>
    </subcellularLocation>
    <subcellularLocation>
        <location evidence="2">Nucleus</location>
    </subcellularLocation>
</comment>
<feature type="region of interest" description="Disordered" evidence="23">
    <location>
        <begin position="1010"/>
        <end position="1033"/>
    </location>
</feature>
<evidence type="ECO:0000256" key="11">
    <source>
        <dbReference type="ARBA" id="ARBA00022771"/>
    </source>
</evidence>
<evidence type="ECO:0000256" key="2">
    <source>
        <dbReference type="ARBA" id="ARBA00004123"/>
    </source>
</evidence>
<dbReference type="GO" id="GO:0070936">
    <property type="term" value="P:protein K48-linked ubiquitination"/>
    <property type="evidence" value="ECO:0007669"/>
    <property type="project" value="Ensembl"/>
</dbReference>
<feature type="compositionally biased region" description="Acidic residues" evidence="23">
    <location>
        <begin position="1563"/>
        <end position="1572"/>
    </location>
</feature>
<keyword evidence="15" id="KW-0539">Nucleus</keyword>
<dbReference type="FunFam" id="2.130.10.30:FF:000007">
    <property type="entry name" value="E3 ubiquitin-protein ligase UBR5 isoform X2"/>
    <property type="match status" value="1"/>
</dbReference>
<feature type="compositionally biased region" description="Basic and acidic residues" evidence="23">
    <location>
        <begin position="543"/>
        <end position="562"/>
    </location>
</feature>
<feature type="compositionally biased region" description="Low complexity" evidence="23">
    <location>
        <begin position="1482"/>
        <end position="1495"/>
    </location>
</feature>
<dbReference type="PROSITE" id="PS51157">
    <property type="entry name" value="ZF_UBR"/>
    <property type="match status" value="1"/>
</dbReference>
<feature type="compositionally biased region" description="Polar residues" evidence="23">
    <location>
        <begin position="89"/>
        <end position="110"/>
    </location>
</feature>
<feature type="region of interest" description="Disordered" evidence="23">
    <location>
        <begin position="78"/>
        <end position="116"/>
    </location>
</feature>
<dbReference type="GO" id="GO:0070979">
    <property type="term" value="P:protein K11-linked ubiquitination"/>
    <property type="evidence" value="ECO:0007669"/>
    <property type="project" value="Ensembl"/>
</dbReference>
<keyword evidence="12 21" id="KW-0833">Ubl conjugation pathway</keyword>
<feature type="compositionally biased region" description="Pro residues" evidence="23">
    <location>
        <begin position="975"/>
        <end position="991"/>
    </location>
</feature>
<feature type="region of interest" description="Disordered" evidence="23">
    <location>
        <begin position="2370"/>
        <end position="2397"/>
    </location>
</feature>
<dbReference type="GO" id="GO:0032991">
    <property type="term" value="C:protein-containing complex"/>
    <property type="evidence" value="ECO:0007669"/>
    <property type="project" value="Ensembl"/>
</dbReference>
<dbReference type="SMART" id="SM00517">
    <property type="entry name" value="PolyA"/>
    <property type="match status" value="1"/>
</dbReference>
<evidence type="ECO:0000256" key="7">
    <source>
        <dbReference type="ARBA" id="ARBA00022553"/>
    </source>
</evidence>
<dbReference type="GO" id="GO:0010628">
    <property type="term" value="P:positive regulation of gene expression"/>
    <property type="evidence" value="ECO:0007669"/>
    <property type="project" value="Ensembl"/>
</dbReference>
<dbReference type="GO" id="GO:0090263">
    <property type="term" value="P:positive regulation of canonical Wnt signaling pathway"/>
    <property type="evidence" value="ECO:0007669"/>
    <property type="project" value="Ensembl"/>
</dbReference>
<dbReference type="InterPro" id="IPR003126">
    <property type="entry name" value="Znf_UBR"/>
</dbReference>
<dbReference type="GO" id="GO:0043130">
    <property type="term" value="F:ubiquitin binding"/>
    <property type="evidence" value="ECO:0007669"/>
    <property type="project" value="Ensembl"/>
</dbReference>
<feature type="region of interest" description="Disordered" evidence="23">
    <location>
        <begin position="1473"/>
        <end position="1698"/>
    </location>
</feature>
<evidence type="ECO:0000256" key="12">
    <source>
        <dbReference type="ARBA" id="ARBA00022786"/>
    </source>
</evidence>
<dbReference type="GO" id="GO:0003723">
    <property type="term" value="F:RNA binding"/>
    <property type="evidence" value="ECO:0007669"/>
    <property type="project" value="InterPro"/>
</dbReference>
<feature type="region of interest" description="Disordered" evidence="23">
    <location>
        <begin position="957"/>
        <end position="992"/>
    </location>
</feature>
<dbReference type="InterPro" id="IPR036053">
    <property type="entry name" value="PABP-dom"/>
</dbReference>
<dbReference type="CDD" id="cd19675">
    <property type="entry name" value="UBR-box_UBR5"/>
    <property type="match status" value="1"/>
</dbReference>
<dbReference type="GO" id="GO:0005654">
    <property type="term" value="C:nucleoplasm"/>
    <property type="evidence" value="ECO:0007669"/>
    <property type="project" value="Ensembl"/>
</dbReference>
<dbReference type="GO" id="GO:0070561">
    <property type="term" value="P:vitamin D receptor signaling pathway"/>
    <property type="evidence" value="ECO:0007669"/>
    <property type="project" value="Ensembl"/>
</dbReference>
<evidence type="ECO:0000259" key="24">
    <source>
        <dbReference type="PROSITE" id="PS50237"/>
    </source>
</evidence>
<evidence type="ECO:0000256" key="18">
    <source>
        <dbReference type="ARBA" id="ARBA00071495"/>
    </source>
</evidence>
<dbReference type="SUPFAM" id="SSF50985">
    <property type="entry name" value="RCC1/BLIP-II"/>
    <property type="match status" value="1"/>
</dbReference>
<dbReference type="UniPathway" id="UPA00143"/>
<feature type="compositionally biased region" description="Acidic residues" evidence="23">
    <location>
        <begin position="2386"/>
        <end position="2396"/>
    </location>
</feature>
<feature type="region of interest" description="Disordered" evidence="23">
    <location>
        <begin position="1817"/>
        <end position="1845"/>
    </location>
</feature>
<keyword evidence="13" id="KW-0862">Zinc</keyword>
<dbReference type="Gene3D" id="3.30.2160.10">
    <property type="entry name" value="Hect, E3 ligase catalytic domain"/>
    <property type="match status" value="1"/>
</dbReference>
<dbReference type="GO" id="GO:0140861">
    <property type="term" value="P:DNA repair-dependent chromatin remodeling"/>
    <property type="evidence" value="ECO:0007669"/>
    <property type="project" value="Ensembl"/>
</dbReference>
<dbReference type="Ensembl" id="ENSCGRT00001003705.1">
    <property type="protein sequence ID" value="ENSCGRP00001002712.1"/>
    <property type="gene ID" value="ENSCGRG00001002960.1"/>
</dbReference>
<evidence type="ECO:0000256" key="9">
    <source>
        <dbReference type="ARBA" id="ARBA00022723"/>
    </source>
</evidence>
<feature type="compositionally biased region" description="Polar residues" evidence="23">
    <location>
        <begin position="1500"/>
        <end position="1511"/>
    </location>
</feature>
<comment type="similarity">
    <text evidence="16">Belongs to the UBR5 family.</text>
</comment>
<evidence type="ECO:0000313" key="27">
    <source>
        <dbReference type="Ensembl" id="ENSCGRP00001002712.1"/>
    </source>
</evidence>
<feature type="region of interest" description="Disordered" evidence="23">
    <location>
        <begin position="2220"/>
        <end position="2290"/>
    </location>
</feature>
<dbReference type="GO" id="GO:0000785">
    <property type="term" value="C:chromatin"/>
    <property type="evidence" value="ECO:0007669"/>
    <property type="project" value="Ensembl"/>
</dbReference>
<evidence type="ECO:0000256" key="13">
    <source>
        <dbReference type="ARBA" id="ARBA00022833"/>
    </source>
</evidence>
<feature type="region of interest" description="Disordered" evidence="23">
    <location>
        <begin position="543"/>
        <end position="605"/>
    </location>
</feature>
<feature type="region of interest" description="Disordered" evidence="23">
    <location>
        <begin position="1257"/>
        <end position="1276"/>
    </location>
</feature>
<dbReference type="CDD" id="cd14423">
    <property type="entry name" value="CUE_UBR5"/>
    <property type="match status" value="1"/>
</dbReference>